<evidence type="ECO:0000256" key="1">
    <source>
        <dbReference type="SAM" id="MobiDB-lite"/>
    </source>
</evidence>
<feature type="region of interest" description="Disordered" evidence="1">
    <location>
        <begin position="110"/>
        <end position="132"/>
    </location>
</feature>
<reference evidence="2 3" key="1">
    <citation type="journal article" date="2013" name="Curr. Biol.">
        <title>The Genome of the Foraminiferan Reticulomyxa filosa.</title>
        <authorList>
            <person name="Glockner G."/>
            <person name="Hulsmann N."/>
            <person name="Schleicher M."/>
            <person name="Noegel A.A."/>
            <person name="Eichinger L."/>
            <person name="Gallinger C."/>
            <person name="Pawlowski J."/>
            <person name="Sierra R."/>
            <person name="Euteneuer U."/>
            <person name="Pillet L."/>
            <person name="Moustafa A."/>
            <person name="Platzer M."/>
            <person name="Groth M."/>
            <person name="Szafranski K."/>
            <person name="Schliwa M."/>
        </authorList>
    </citation>
    <scope>NUCLEOTIDE SEQUENCE [LARGE SCALE GENOMIC DNA]</scope>
</reference>
<accession>X6LP99</accession>
<evidence type="ECO:0000313" key="2">
    <source>
        <dbReference type="EMBL" id="ETO03424.1"/>
    </source>
</evidence>
<dbReference type="AlphaFoldDB" id="X6LP99"/>
<dbReference type="Proteomes" id="UP000023152">
    <property type="component" value="Unassembled WGS sequence"/>
</dbReference>
<comment type="caution">
    <text evidence="2">The sequence shown here is derived from an EMBL/GenBank/DDBJ whole genome shotgun (WGS) entry which is preliminary data.</text>
</comment>
<sequence>MLEDELKQIKNDPSFTGASLRATNTEKYTLDLSKFIVEDIAFFFFDIFSPREEGGGEEEEEKNAIDEDEKKGADDSYPIQSGLDDIETTDISPLVMEKMKQALEAAQERKVKDGLTAGSGNDNSMYLTDKEHSTKKKDVAKKKVSFFPKKKKLITINCNLSTL</sequence>
<feature type="compositionally biased region" description="Basic and acidic residues" evidence="1">
    <location>
        <begin position="62"/>
        <end position="74"/>
    </location>
</feature>
<keyword evidence="3" id="KW-1185">Reference proteome</keyword>
<name>X6LP99_RETFI</name>
<feature type="region of interest" description="Disordered" evidence="1">
    <location>
        <begin position="51"/>
        <end position="84"/>
    </location>
</feature>
<dbReference type="EMBL" id="ASPP01033341">
    <property type="protein sequence ID" value="ETO03424.1"/>
    <property type="molecule type" value="Genomic_DNA"/>
</dbReference>
<proteinExistence type="predicted"/>
<organism evidence="2 3">
    <name type="scientific">Reticulomyxa filosa</name>
    <dbReference type="NCBI Taxonomy" id="46433"/>
    <lineage>
        <taxon>Eukaryota</taxon>
        <taxon>Sar</taxon>
        <taxon>Rhizaria</taxon>
        <taxon>Retaria</taxon>
        <taxon>Foraminifera</taxon>
        <taxon>Monothalamids</taxon>
        <taxon>Reticulomyxidae</taxon>
        <taxon>Reticulomyxa</taxon>
    </lineage>
</organism>
<gene>
    <name evidence="2" type="ORF">RFI_33983</name>
</gene>
<evidence type="ECO:0000313" key="3">
    <source>
        <dbReference type="Proteomes" id="UP000023152"/>
    </source>
</evidence>
<protein>
    <submittedName>
        <fullName evidence="2">Uncharacterized protein</fullName>
    </submittedName>
</protein>